<dbReference type="GeneID" id="95386721"/>
<evidence type="ECO:0000313" key="3">
    <source>
        <dbReference type="Proteomes" id="UP000579945"/>
    </source>
</evidence>
<dbReference type="GO" id="GO:0004806">
    <property type="term" value="F:triacylglycerol lipase activity"/>
    <property type="evidence" value="ECO:0007669"/>
    <property type="project" value="TreeGrafter"/>
</dbReference>
<comment type="caution">
    <text evidence="2">The sequence shown here is derived from an EMBL/GenBank/DDBJ whole genome shotgun (WGS) entry which is preliminary data.</text>
</comment>
<evidence type="ECO:0000313" key="2">
    <source>
        <dbReference type="EMBL" id="MBB3724187.1"/>
    </source>
</evidence>
<dbReference type="Gene3D" id="3.40.50.1820">
    <property type="entry name" value="alpha/beta hydrolase"/>
    <property type="match status" value="1"/>
</dbReference>
<proteinExistence type="predicted"/>
<dbReference type="InterPro" id="IPR000073">
    <property type="entry name" value="AB_hydrolase_1"/>
</dbReference>
<dbReference type="RefSeq" id="WP_183641778.1">
    <property type="nucleotide sequence ID" value="NZ_JACIBV010000001.1"/>
</dbReference>
<name>A0A7W5VAU2_9ACTN</name>
<dbReference type="GO" id="GO:0046503">
    <property type="term" value="P:glycerolipid catabolic process"/>
    <property type="evidence" value="ECO:0007669"/>
    <property type="project" value="TreeGrafter"/>
</dbReference>
<accession>A0A7W5VAU2</accession>
<dbReference type="EMBL" id="JACIBV010000001">
    <property type="protein sequence ID" value="MBB3724187.1"/>
    <property type="molecule type" value="Genomic_DNA"/>
</dbReference>
<organism evidence="2 3">
    <name type="scientific">Nonomuraea dietziae</name>
    <dbReference type="NCBI Taxonomy" id="65515"/>
    <lineage>
        <taxon>Bacteria</taxon>
        <taxon>Bacillati</taxon>
        <taxon>Actinomycetota</taxon>
        <taxon>Actinomycetes</taxon>
        <taxon>Streptosporangiales</taxon>
        <taxon>Streptosporangiaceae</taxon>
        <taxon>Nonomuraea</taxon>
    </lineage>
</organism>
<protein>
    <submittedName>
        <fullName evidence="2">Pimeloyl-ACP methyl ester carboxylesterase</fullName>
    </submittedName>
</protein>
<evidence type="ECO:0000259" key="1">
    <source>
        <dbReference type="Pfam" id="PF00561"/>
    </source>
</evidence>
<dbReference type="PANTHER" id="PTHR43433:SF5">
    <property type="entry name" value="AB HYDROLASE-1 DOMAIN-CONTAINING PROTEIN"/>
    <property type="match status" value="1"/>
</dbReference>
<dbReference type="SUPFAM" id="SSF53474">
    <property type="entry name" value="alpha/beta-Hydrolases"/>
    <property type="match status" value="1"/>
</dbReference>
<dbReference type="Proteomes" id="UP000579945">
    <property type="component" value="Unassembled WGS sequence"/>
</dbReference>
<dbReference type="InterPro" id="IPR029058">
    <property type="entry name" value="AB_hydrolase_fold"/>
</dbReference>
<dbReference type="AlphaFoldDB" id="A0A7W5VAU2"/>
<reference evidence="2 3" key="1">
    <citation type="submission" date="2020-08" db="EMBL/GenBank/DDBJ databases">
        <title>Sequencing the genomes of 1000 actinobacteria strains.</title>
        <authorList>
            <person name="Klenk H.-P."/>
        </authorList>
    </citation>
    <scope>NUCLEOTIDE SEQUENCE [LARGE SCALE GENOMIC DNA]</scope>
    <source>
        <strain evidence="2 3">DSM 44320</strain>
    </source>
</reference>
<dbReference type="InterPro" id="IPR050471">
    <property type="entry name" value="AB_hydrolase"/>
</dbReference>
<dbReference type="PANTHER" id="PTHR43433">
    <property type="entry name" value="HYDROLASE, ALPHA/BETA FOLD FAMILY PROTEIN"/>
    <property type="match status" value="1"/>
</dbReference>
<gene>
    <name evidence="2" type="ORF">FHR33_000047</name>
</gene>
<dbReference type="Pfam" id="PF00561">
    <property type="entry name" value="Abhydrolase_1"/>
    <property type="match status" value="1"/>
</dbReference>
<keyword evidence="3" id="KW-1185">Reference proteome</keyword>
<sequence length="269" mass="28355">MKTDTLEVPGARLYYEVRGSGPVLLLIPGGPTDAGVFAGLAAALADRHTVVAYDPRGNSRSTLSELPGDDLLDLHADDAAALLALFGDEPADVMASSGGALMALTLAARHPKRVRTLVAHEPPVVELLPEAARQREISAEIYDTYVRHGVGPAMRRFMEVSGLGGTAEAMPAPPPEAQEVMARNLDFFLAHTWRAFDGFTPDFDALRSGGARLVVGVGEGSEGQLAHRAALALAARLGAPPVVFPGDHGGFGERPEEFADLLHQVLRGS</sequence>
<feature type="domain" description="AB hydrolase-1" evidence="1">
    <location>
        <begin position="22"/>
        <end position="157"/>
    </location>
</feature>